<proteinExistence type="predicted"/>
<keyword evidence="5" id="KW-1185">Reference proteome</keyword>
<comment type="caution">
    <text evidence="4">The sequence shown here is derived from an EMBL/GenBank/DDBJ whole genome shotgun (WGS) entry which is preliminary data.</text>
</comment>
<dbReference type="EMBL" id="NOKQ01000196">
    <property type="protein sequence ID" value="OZS78268.1"/>
    <property type="molecule type" value="Genomic_DNA"/>
</dbReference>
<feature type="chain" id="PRO_5039112167" description="TPM domain-containing protein" evidence="2">
    <location>
        <begin position="21"/>
        <end position="257"/>
    </location>
</feature>
<protein>
    <recommendedName>
        <fullName evidence="3">TPM domain-containing protein</fullName>
    </recommendedName>
</protein>
<dbReference type="Proteomes" id="UP000217065">
    <property type="component" value="Unassembled WGS sequence"/>
</dbReference>
<evidence type="ECO:0000313" key="4">
    <source>
        <dbReference type="EMBL" id="OZS78268.1"/>
    </source>
</evidence>
<dbReference type="PANTHER" id="PTHR30373:SF2">
    <property type="entry name" value="UPF0603 PROTEIN YGCG"/>
    <property type="match status" value="1"/>
</dbReference>
<name>A0A264W3T2_9BACL</name>
<reference evidence="4 5" key="1">
    <citation type="submission" date="2017-07" db="EMBL/GenBank/DDBJ databases">
        <title>Tetzosporium hominis gen.nov. sp.nov.</title>
        <authorList>
            <person name="Tetz G."/>
            <person name="Tetz V."/>
        </authorList>
    </citation>
    <scope>NUCLEOTIDE SEQUENCE [LARGE SCALE GENOMIC DNA]</scope>
    <source>
        <strain evidence="4 5">VT-49</strain>
    </source>
</reference>
<dbReference type="RefSeq" id="WP_094942288.1">
    <property type="nucleotide sequence ID" value="NZ_NOKQ01000196.1"/>
</dbReference>
<feature type="signal peptide" evidence="2">
    <location>
        <begin position="1"/>
        <end position="20"/>
    </location>
</feature>
<organism evidence="4 5">
    <name type="scientific">Tetzosporium hominis</name>
    <dbReference type="NCBI Taxonomy" id="2020506"/>
    <lineage>
        <taxon>Bacteria</taxon>
        <taxon>Bacillati</taxon>
        <taxon>Bacillota</taxon>
        <taxon>Bacilli</taxon>
        <taxon>Bacillales</taxon>
        <taxon>Caryophanaceae</taxon>
        <taxon>Tetzosporium</taxon>
    </lineage>
</organism>
<sequence>MIRSLLVLLFLLLIPLSVAAEVPEPLPGESYVHDFYNVIPEDVEQHIEELGLGLDQATGAQIVVVTVESLEGQDPNSYSVELIREWGIGSAEENNGLVFLLEMDPNKAGDRDIYIGVGQGLEGRLPDGKIGRILDEYTLPFLRSGDVAGAVQSTYEMLYQEVSAEYNYTGEQVAPARPSSSDGGISPLTIIMIVIIFYVIVTMFSNNGRGGGRGGRGGPFIFGPGMGGGRSSGGGMGGGFGGFGGGSSGGGGAGRGW</sequence>
<accession>A0A264W3T2</accession>
<dbReference type="PANTHER" id="PTHR30373">
    <property type="entry name" value="UPF0603 PROTEIN YGCG"/>
    <property type="match status" value="1"/>
</dbReference>
<feature type="domain" description="TPM" evidence="3">
    <location>
        <begin position="32"/>
        <end position="160"/>
    </location>
</feature>
<dbReference type="AlphaFoldDB" id="A0A264W3T2"/>
<keyword evidence="1" id="KW-0812">Transmembrane</keyword>
<evidence type="ECO:0000313" key="5">
    <source>
        <dbReference type="Proteomes" id="UP000217065"/>
    </source>
</evidence>
<evidence type="ECO:0000256" key="1">
    <source>
        <dbReference type="SAM" id="Phobius"/>
    </source>
</evidence>
<keyword evidence="1" id="KW-1133">Transmembrane helix</keyword>
<dbReference type="OrthoDB" id="9810918at2"/>
<evidence type="ECO:0000256" key="2">
    <source>
        <dbReference type="SAM" id="SignalP"/>
    </source>
</evidence>
<dbReference type="Gene3D" id="3.10.310.50">
    <property type="match status" value="1"/>
</dbReference>
<feature type="transmembrane region" description="Helical" evidence="1">
    <location>
        <begin position="185"/>
        <end position="204"/>
    </location>
</feature>
<dbReference type="Pfam" id="PF04536">
    <property type="entry name" value="TPM_phosphatase"/>
    <property type="match status" value="1"/>
</dbReference>
<gene>
    <name evidence="4" type="ORF">CF394_05780</name>
</gene>
<evidence type="ECO:0000259" key="3">
    <source>
        <dbReference type="Pfam" id="PF04536"/>
    </source>
</evidence>
<dbReference type="InterPro" id="IPR007621">
    <property type="entry name" value="TPM_dom"/>
</dbReference>
<keyword evidence="1" id="KW-0472">Membrane</keyword>
<keyword evidence="2" id="KW-0732">Signal</keyword>